<gene>
    <name evidence="1" type="ORF">AB4Y32_00915</name>
</gene>
<evidence type="ECO:0000313" key="1">
    <source>
        <dbReference type="EMBL" id="MEX3930372.1"/>
    </source>
</evidence>
<proteinExistence type="predicted"/>
<accession>A0ACC6TSX9</accession>
<dbReference type="Proteomes" id="UP001558850">
    <property type="component" value="Unassembled WGS sequence"/>
</dbReference>
<name>A0ACC6TSX9_9BURK</name>
<comment type="caution">
    <text evidence="1">The sequence shown here is derived from an EMBL/GenBank/DDBJ whole genome shotgun (WGS) entry which is preliminary data.</text>
</comment>
<organism evidence="1 2">
    <name type="scientific">Paraburkholderia phymatum</name>
    <dbReference type="NCBI Taxonomy" id="148447"/>
    <lineage>
        <taxon>Bacteria</taxon>
        <taxon>Pseudomonadati</taxon>
        <taxon>Pseudomonadota</taxon>
        <taxon>Betaproteobacteria</taxon>
        <taxon>Burkholderiales</taxon>
        <taxon>Burkholderiaceae</taxon>
        <taxon>Paraburkholderia</taxon>
    </lineage>
</organism>
<protein>
    <submittedName>
        <fullName evidence="1">Uncharacterized protein</fullName>
    </submittedName>
</protein>
<reference evidence="1" key="1">
    <citation type="submission" date="2024-07" db="EMBL/GenBank/DDBJ databases">
        <title>A survey of Mimosa microsymbionts across Brazilian biomes reveals a high diversity of Paraburkholderia nodulating endemic species, but also that Cupriavidus is common as a symbiont of widespread species.</title>
        <authorList>
            <person name="Rouws L."/>
            <person name="Barauna A."/>
            <person name="Beukes C."/>
            <person name="Rouws J.R.C."/>
            <person name="De Faria S.M."/>
            <person name="Gross E."/>
            <person name="Bueno Dos Reis Junior F."/>
            <person name="Simon M.F."/>
            <person name="Maluk M."/>
            <person name="Odee D.W."/>
            <person name="Kenicer G."/>
            <person name="Young J.P.W."/>
            <person name="Reis V.M."/>
            <person name="Zilli J."/>
            <person name="James E.K."/>
        </authorList>
    </citation>
    <scope>NUCLEOTIDE SEQUENCE</scope>
    <source>
        <strain evidence="1">EG181B</strain>
    </source>
</reference>
<dbReference type="EMBL" id="JBFRCH010000001">
    <property type="protein sequence ID" value="MEX3930372.1"/>
    <property type="molecule type" value="Genomic_DNA"/>
</dbReference>
<keyword evidence="2" id="KW-1185">Reference proteome</keyword>
<evidence type="ECO:0000313" key="2">
    <source>
        <dbReference type="Proteomes" id="UP001558850"/>
    </source>
</evidence>
<sequence length="353" mass="37703">MTAASRWTVALAVVATATALCLSVLAGWQRGGTLPERVVWIALGIVLVVSAHLLPALVRGASPVVRGVAAVLWAACMTSACYGHATFFLLAQQHAGEARANAVTVAIPVASGRSLVDLMTERATATRQLAWARLQRCSRDCSQLESRRVMLAAKLDALEAEADDVRRHQAAEDRVTTQRDALRADPVTARLATLLGTTVTRLDLLAGLMFAAVLEGVACLLWTVALQSRTAVTDAPVTSTVLTPVTTVPGALPDTAPLTSSVTKPLTQPDMETDTEPEPVRHDMEPAARIPVRARASSLRPVETPDAELARLVTEVTEGRVRATVYDIRRYLGCSQARAAALRRQLAERNVTA</sequence>